<dbReference type="PANTHER" id="PTHR18964:SF149">
    <property type="entry name" value="BIFUNCTIONAL UDP-N-ACETYLGLUCOSAMINE 2-EPIMERASE_N-ACETYLMANNOSAMINE KINASE"/>
    <property type="match status" value="1"/>
</dbReference>
<dbReference type="RefSeq" id="WP_269657360.1">
    <property type="nucleotide sequence ID" value="NZ_CP114413.1"/>
</dbReference>
<protein>
    <submittedName>
        <fullName evidence="2">ROK family protein</fullName>
    </submittedName>
</protein>
<dbReference type="InterPro" id="IPR000600">
    <property type="entry name" value="ROK"/>
</dbReference>
<dbReference type="EMBL" id="CP114413">
    <property type="protein sequence ID" value="WAZ19668.1"/>
    <property type="molecule type" value="Genomic_DNA"/>
</dbReference>
<proteinExistence type="inferred from homology"/>
<keyword evidence="3" id="KW-1185">Reference proteome</keyword>
<accession>A0ABY7K7Z2</accession>
<dbReference type="PANTHER" id="PTHR18964">
    <property type="entry name" value="ROK (REPRESSOR, ORF, KINASE) FAMILY"/>
    <property type="match status" value="1"/>
</dbReference>
<gene>
    <name evidence="2" type="ORF">STRCI_000735</name>
</gene>
<dbReference type="Pfam" id="PF00480">
    <property type="entry name" value="ROK"/>
    <property type="match status" value="1"/>
</dbReference>
<evidence type="ECO:0000256" key="1">
    <source>
        <dbReference type="ARBA" id="ARBA00006479"/>
    </source>
</evidence>
<reference evidence="2" key="1">
    <citation type="submission" date="2022-12" db="EMBL/GenBank/DDBJ databases">
        <authorList>
            <person name="Ruckert C."/>
            <person name="Busche T."/>
            <person name="Kalinowski J."/>
            <person name="Wittmann C."/>
        </authorList>
    </citation>
    <scope>NUCLEOTIDE SEQUENCE</scope>
    <source>
        <strain evidence="2">DSM 40467</strain>
    </source>
</reference>
<dbReference type="InterPro" id="IPR036390">
    <property type="entry name" value="WH_DNA-bd_sf"/>
</dbReference>
<sequence>MTTRHGPRVLHLLRKHGPLTRGRLGALSGLSRTTLYDVVATLLDEGAVLASVPQAILRKRGRPAEVLALNPEAGHVLGIEFARDAVRVAAMDASHEIVGTAHEPHGVDVAWPVRVDLAWRLADALTGGTLRSDGVNGIGVGMAGPPERSSLLTVRHGGVAELVRERFGTRAPVDHAARLAALAETVWGAATGAQDVLYLRLSHDVGGGLVVAGRLHRGAHGTAGQFGHITVDADGAPCECGKTGCLETVASVGAVLNACRSVGGPAMDLPELEAALGSGDRTAHSVVARAGAQVGRVLADLCHAVGPDVIVVGGELVAACPAVMESIAHELASHAVRGPGPQPEVRSSGLGSFAAALGAVALHRQRTSPTSLRRLVEAGVVA</sequence>
<evidence type="ECO:0000313" key="3">
    <source>
        <dbReference type="Proteomes" id="UP001164439"/>
    </source>
</evidence>
<dbReference type="InterPro" id="IPR036388">
    <property type="entry name" value="WH-like_DNA-bd_sf"/>
</dbReference>
<evidence type="ECO:0000313" key="2">
    <source>
        <dbReference type="EMBL" id="WAZ19668.1"/>
    </source>
</evidence>
<organism evidence="2 3">
    <name type="scientific">Streptomyces cinnabarinus</name>
    <dbReference type="NCBI Taxonomy" id="67287"/>
    <lineage>
        <taxon>Bacteria</taxon>
        <taxon>Bacillati</taxon>
        <taxon>Actinomycetota</taxon>
        <taxon>Actinomycetes</taxon>
        <taxon>Kitasatosporales</taxon>
        <taxon>Streptomycetaceae</taxon>
        <taxon>Streptomyces</taxon>
    </lineage>
</organism>
<comment type="similarity">
    <text evidence="1">Belongs to the ROK (NagC/XylR) family.</text>
</comment>
<dbReference type="Gene3D" id="3.30.420.40">
    <property type="match status" value="2"/>
</dbReference>
<dbReference type="SUPFAM" id="SSF53067">
    <property type="entry name" value="Actin-like ATPase domain"/>
    <property type="match status" value="2"/>
</dbReference>
<dbReference type="Proteomes" id="UP001164439">
    <property type="component" value="Chromosome"/>
</dbReference>
<dbReference type="InterPro" id="IPR043129">
    <property type="entry name" value="ATPase_NBD"/>
</dbReference>
<dbReference type="Gene3D" id="1.10.10.10">
    <property type="entry name" value="Winged helix-like DNA-binding domain superfamily/Winged helix DNA-binding domain"/>
    <property type="match status" value="1"/>
</dbReference>
<dbReference type="SUPFAM" id="SSF46785">
    <property type="entry name" value="Winged helix' DNA-binding domain"/>
    <property type="match status" value="1"/>
</dbReference>
<name>A0ABY7K7Z2_9ACTN</name>